<dbReference type="AlphaFoldDB" id="A0A935JTX0"/>
<protein>
    <recommendedName>
        <fullName evidence="1">Cytoskeleton protein RodZ-like C-terminal domain-containing protein</fullName>
    </recommendedName>
</protein>
<evidence type="ECO:0000313" key="3">
    <source>
        <dbReference type="Proteomes" id="UP000739411"/>
    </source>
</evidence>
<gene>
    <name evidence="2" type="ORF">IPJ38_00630</name>
</gene>
<organism evidence="2 3">
    <name type="scientific">Candidatus Dechloromonas phosphorivorans</name>
    <dbReference type="NCBI Taxonomy" id="2899244"/>
    <lineage>
        <taxon>Bacteria</taxon>
        <taxon>Pseudomonadati</taxon>
        <taxon>Pseudomonadota</taxon>
        <taxon>Betaproteobacteria</taxon>
        <taxon>Rhodocyclales</taxon>
        <taxon>Azonexaceae</taxon>
        <taxon>Dechloromonas</taxon>
    </lineage>
</organism>
<dbReference type="Proteomes" id="UP000739411">
    <property type="component" value="Unassembled WGS sequence"/>
</dbReference>
<sequence length="54" mass="6139">MSVIAKWFFSERLLPGGERAVNDQGPLSLAIRYSPGVKLYWRGEPVDLVPHAKW</sequence>
<feature type="domain" description="Cytoskeleton protein RodZ-like C-terminal" evidence="1">
    <location>
        <begin position="9"/>
        <end position="52"/>
    </location>
</feature>
<comment type="caution">
    <text evidence="2">The sequence shown here is derived from an EMBL/GenBank/DDBJ whole genome shotgun (WGS) entry which is preliminary data.</text>
</comment>
<reference evidence="2 3" key="1">
    <citation type="submission" date="2020-10" db="EMBL/GenBank/DDBJ databases">
        <title>Connecting structure to function with the recovery of over 1000 high-quality activated sludge metagenome-assembled genomes encoding full-length rRNA genes using long-read sequencing.</title>
        <authorList>
            <person name="Singleton C.M."/>
            <person name="Petriglieri F."/>
            <person name="Kristensen J.M."/>
            <person name="Kirkegaard R.H."/>
            <person name="Michaelsen T.Y."/>
            <person name="Andersen M.H."/>
            <person name="Karst S.M."/>
            <person name="Dueholm M.S."/>
            <person name="Nielsen P.H."/>
            <person name="Albertsen M."/>
        </authorList>
    </citation>
    <scope>NUCLEOTIDE SEQUENCE [LARGE SCALE GENOMIC DNA]</scope>
    <source>
        <strain evidence="2">EsbW_18-Q3-R4-48_BATAC.463</strain>
    </source>
</reference>
<proteinExistence type="predicted"/>
<dbReference type="EMBL" id="JADJMS010000003">
    <property type="protein sequence ID" value="MBK7413851.1"/>
    <property type="molecule type" value="Genomic_DNA"/>
</dbReference>
<name>A0A935JTX0_9RHOO</name>
<accession>A0A935JTX0</accession>
<evidence type="ECO:0000313" key="2">
    <source>
        <dbReference type="EMBL" id="MBK7413851.1"/>
    </source>
</evidence>
<dbReference type="Pfam" id="PF13464">
    <property type="entry name" value="RodZ_C"/>
    <property type="match status" value="1"/>
</dbReference>
<evidence type="ECO:0000259" key="1">
    <source>
        <dbReference type="Pfam" id="PF13464"/>
    </source>
</evidence>
<dbReference type="InterPro" id="IPR025194">
    <property type="entry name" value="RodZ-like_C"/>
</dbReference>